<keyword evidence="2" id="KW-1185">Reference proteome</keyword>
<dbReference type="AlphaFoldDB" id="A0ABD3W2M4"/>
<comment type="caution">
    <text evidence="1">The sequence shown here is derived from an EMBL/GenBank/DDBJ whole genome shotgun (WGS) entry which is preliminary data.</text>
</comment>
<dbReference type="EMBL" id="JBJQND010000008">
    <property type="protein sequence ID" value="KAL3868109.1"/>
    <property type="molecule type" value="Genomic_DNA"/>
</dbReference>
<proteinExistence type="predicted"/>
<evidence type="ECO:0000313" key="2">
    <source>
        <dbReference type="Proteomes" id="UP001634394"/>
    </source>
</evidence>
<reference evidence="1 2" key="1">
    <citation type="submission" date="2024-11" db="EMBL/GenBank/DDBJ databases">
        <title>Chromosome-level genome assembly of the freshwater bivalve Anodonta woodiana.</title>
        <authorList>
            <person name="Chen X."/>
        </authorList>
    </citation>
    <scope>NUCLEOTIDE SEQUENCE [LARGE SCALE GENOMIC DNA]</scope>
    <source>
        <strain evidence="1">MN2024</strain>
        <tissue evidence="1">Gills</tissue>
    </source>
</reference>
<gene>
    <name evidence="1" type="ORF">ACJMK2_040945</name>
</gene>
<protein>
    <submittedName>
        <fullName evidence="1">Uncharacterized protein</fullName>
    </submittedName>
</protein>
<organism evidence="1 2">
    <name type="scientific">Sinanodonta woodiana</name>
    <name type="common">Chinese pond mussel</name>
    <name type="synonym">Anodonta woodiana</name>
    <dbReference type="NCBI Taxonomy" id="1069815"/>
    <lineage>
        <taxon>Eukaryota</taxon>
        <taxon>Metazoa</taxon>
        <taxon>Spiralia</taxon>
        <taxon>Lophotrochozoa</taxon>
        <taxon>Mollusca</taxon>
        <taxon>Bivalvia</taxon>
        <taxon>Autobranchia</taxon>
        <taxon>Heteroconchia</taxon>
        <taxon>Palaeoheterodonta</taxon>
        <taxon>Unionida</taxon>
        <taxon>Unionoidea</taxon>
        <taxon>Unionidae</taxon>
        <taxon>Unioninae</taxon>
        <taxon>Sinanodonta</taxon>
    </lineage>
</organism>
<sequence>MVGCNNEVIQLTSSPQGRFYISEGNGACKTVEEEFNIDSVSMFEVHYNKPKKVEVNTNINGNINGQDTTSPDERTNTLANHETKGQRVRWVDETFNIPLASETIEGSRERSNSLAKCEEVKPILKHKATCITIISDS</sequence>
<dbReference type="Proteomes" id="UP001634394">
    <property type="component" value="Unassembled WGS sequence"/>
</dbReference>
<name>A0ABD3W2M4_SINWO</name>
<evidence type="ECO:0000313" key="1">
    <source>
        <dbReference type="EMBL" id="KAL3868109.1"/>
    </source>
</evidence>
<accession>A0ABD3W2M4</accession>